<comment type="function">
    <text evidence="2">Antitoxin component of a type II toxin-antitoxin (TA) system.</text>
</comment>
<reference evidence="3 4" key="1">
    <citation type="journal article" date="2016" name="Nat. Commun.">
        <title>Thousands of microbial genomes shed light on interconnected biogeochemical processes in an aquifer system.</title>
        <authorList>
            <person name="Anantharaman K."/>
            <person name="Brown C.T."/>
            <person name="Hug L.A."/>
            <person name="Sharon I."/>
            <person name="Castelle C.J."/>
            <person name="Probst A.J."/>
            <person name="Thomas B.C."/>
            <person name="Singh A."/>
            <person name="Wilkins M.J."/>
            <person name="Karaoz U."/>
            <person name="Brodie E.L."/>
            <person name="Williams K.H."/>
            <person name="Hubbard S.S."/>
            <person name="Banfield J.F."/>
        </authorList>
    </citation>
    <scope>NUCLEOTIDE SEQUENCE [LARGE SCALE GENOMIC DNA]</scope>
</reference>
<evidence type="ECO:0000313" key="3">
    <source>
        <dbReference type="EMBL" id="OGI45788.1"/>
    </source>
</evidence>
<protein>
    <recommendedName>
        <fullName evidence="2">Antitoxin</fullName>
    </recommendedName>
</protein>
<dbReference type="SUPFAM" id="SSF143120">
    <property type="entry name" value="YefM-like"/>
    <property type="match status" value="1"/>
</dbReference>
<name>A0A1F6TL29_9PROT</name>
<accession>A0A1F6TL29</accession>
<comment type="similarity">
    <text evidence="1 2">Belongs to the phD/YefM antitoxin family.</text>
</comment>
<dbReference type="AlphaFoldDB" id="A0A1F6TL29"/>
<sequence length="81" mass="9330">MRKEIGAFEAKTQLSRLLERVRKGERITITRHGMPVAQLVPIQKTAPASVASAIEELAEIRKRTRHGPETLRRLREEGRRF</sequence>
<comment type="caution">
    <text evidence="3">The sequence shown here is derived from an EMBL/GenBank/DDBJ whole genome shotgun (WGS) entry which is preliminary data.</text>
</comment>
<dbReference type="InterPro" id="IPR051416">
    <property type="entry name" value="phD-YefM_TA_antitoxins"/>
</dbReference>
<gene>
    <name evidence="3" type="ORF">A2637_01850</name>
</gene>
<proteinExistence type="inferred from homology"/>
<dbReference type="Proteomes" id="UP000179360">
    <property type="component" value="Unassembled WGS sequence"/>
</dbReference>
<evidence type="ECO:0000256" key="2">
    <source>
        <dbReference type="RuleBase" id="RU362080"/>
    </source>
</evidence>
<dbReference type="PANTHER" id="PTHR35377:SF8">
    <property type="entry name" value="ANTITOXIN VAPB22"/>
    <property type="match status" value="1"/>
</dbReference>
<dbReference type="NCBIfam" id="TIGR01552">
    <property type="entry name" value="phd_fam"/>
    <property type="match status" value="1"/>
</dbReference>
<dbReference type="PANTHER" id="PTHR35377">
    <property type="entry name" value="ANTITOXIN VAPB49-RELATED-RELATED"/>
    <property type="match status" value="1"/>
</dbReference>
<dbReference type="Gene3D" id="3.40.1620.10">
    <property type="entry name" value="YefM-like domain"/>
    <property type="match status" value="1"/>
</dbReference>
<dbReference type="InterPro" id="IPR006442">
    <property type="entry name" value="Antitoxin_Phd/YefM"/>
</dbReference>
<dbReference type="Pfam" id="PF02604">
    <property type="entry name" value="PhdYeFM_antitox"/>
    <property type="match status" value="1"/>
</dbReference>
<dbReference type="STRING" id="1817764.A2637_01850"/>
<dbReference type="EMBL" id="MFSY01000064">
    <property type="protein sequence ID" value="OGI45788.1"/>
    <property type="molecule type" value="Genomic_DNA"/>
</dbReference>
<dbReference type="InterPro" id="IPR036165">
    <property type="entry name" value="YefM-like_sf"/>
</dbReference>
<organism evidence="3 4">
    <name type="scientific">Candidatus Muproteobacteria bacterium RIFCSPHIGHO2_01_FULL_65_16</name>
    <dbReference type="NCBI Taxonomy" id="1817764"/>
    <lineage>
        <taxon>Bacteria</taxon>
        <taxon>Pseudomonadati</taxon>
        <taxon>Pseudomonadota</taxon>
        <taxon>Candidatus Muproteobacteria</taxon>
    </lineage>
</organism>
<evidence type="ECO:0000313" key="4">
    <source>
        <dbReference type="Proteomes" id="UP000179360"/>
    </source>
</evidence>
<evidence type="ECO:0000256" key="1">
    <source>
        <dbReference type="ARBA" id="ARBA00009981"/>
    </source>
</evidence>